<sequence>MSAALSPREGLAAGLLYRDHQGWLLAWLRRRLGCGHRAADLAQDTWLRLIVSGRLPEPAQARAFLLQIARALVIDGHRRQVLEQAWLQHLAVQPEALALSAEQQAVLLQSLRLIDRALQALPPRCRDTFLLSRLEGLSYREIAGRQGCAPATVRADMLRALQACHAAFDGAAGGLPDGGTVGDAVGDTAGDAADDATGAVAP</sequence>
<evidence type="ECO:0000313" key="8">
    <source>
        <dbReference type="Proteomes" id="UP001368500"/>
    </source>
</evidence>
<dbReference type="Pfam" id="PF08281">
    <property type="entry name" value="Sigma70_r4_2"/>
    <property type="match status" value="1"/>
</dbReference>
<evidence type="ECO:0000256" key="1">
    <source>
        <dbReference type="ARBA" id="ARBA00010641"/>
    </source>
</evidence>
<dbReference type="InterPro" id="IPR036388">
    <property type="entry name" value="WH-like_DNA-bd_sf"/>
</dbReference>
<evidence type="ECO:0000256" key="4">
    <source>
        <dbReference type="ARBA" id="ARBA00023163"/>
    </source>
</evidence>
<comment type="similarity">
    <text evidence="1">Belongs to the sigma-70 factor family. ECF subfamily.</text>
</comment>
<dbReference type="EMBL" id="JBBUTF010000022">
    <property type="protein sequence ID" value="MEK8028314.1"/>
    <property type="molecule type" value="Genomic_DNA"/>
</dbReference>
<feature type="domain" description="RNA polymerase sigma factor 70 region 4 type 2" evidence="6">
    <location>
        <begin position="112"/>
        <end position="164"/>
    </location>
</feature>
<evidence type="ECO:0000256" key="3">
    <source>
        <dbReference type="ARBA" id="ARBA00023082"/>
    </source>
</evidence>
<dbReference type="Gene3D" id="1.10.1740.10">
    <property type="match status" value="1"/>
</dbReference>
<gene>
    <name evidence="7" type="ORF">AACH11_20330</name>
</gene>
<dbReference type="InterPro" id="IPR013324">
    <property type="entry name" value="RNA_pol_sigma_r3/r4-like"/>
</dbReference>
<dbReference type="InterPro" id="IPR039425">
    <property type="entry name" value="RNA_pol_sigma-70-like"/>
</dbReference>
<dbReference type="SUPFAM" id="SSF88946">
    <property type="entry name" value="Sigma2 domain of RNA polymerase sigma factors"/>
    <property type="match status" value="1"/>
</dbReference>
<keyword evidence="2" id="KW-0805">Transcription regulation</keyword>
<dbReference type="InterPro" id="IPR013249">
    <property type="entry name" value="RNA_pol_sigma70_r4_t2"/>
</dbReference>
<evidence type="ECO:0000256" key="2">
    <source>
        <dbReference type="ARBA" id="ARBA00023015"/>
    </source>
</evidence>
<name>A0ABU9BEG6_9BURK</name>
<dbReference type="InterPro" id="IPR007627">
    <property type="entry name" value="RNA_pol_sigma70_r2"/>
</dbReference>
<dbReference type="SUPFAM" id="SSF88659">
    <property type="entry name" value="Sigma3 and sigma4 domains of RNA polymerase sigma factors"/>
    <property type="match status" value="1"/>
</dbReference>
<organism evidence="7 8">
    <name type="scientific">Pseudaquabacterium rugosum</name>
    <dbReference type="NCBI Taxonomy" id="2984194"/>
    <lineage>
        <taxon>Bacteria</taxon>
        <taxon>Pseudomonadati</taxon>
        <taxon>Pseudomonadota</taxon>
        <taxon>Betaproteobacteria</taxon>
        <taxon>Burkholderiales</taxon>
        <taxon>Sphaerotilaceae</taxon>
        <taxon>Pseudaquabacterium</taxon>
    </lineage>
</organism>
<feature type="domain" description="RNA polymerase sigma-70 region 2" evidence="5">
    <location>
        <begin position="16"/>
        <end position="80"/>
    </location>
</feature>
<dbReference type="RefSeq" id="WP_341376101.1">
    <property type="nucleotide sequence ID" value="NZ_JBBUTF010000022.1"/>
</dbReference>
<dbReference type="Gene3D" id="1.10.10.10">
    <property type="entry name" value="Winged helix-like DNA-binding domain superfamily/Winged helix DNA-binding domain"/>
    <property type="match status" value="1"/>
</dbReference>
<reference evidence="7 8" key="1">
    <citation type="submission" date="2024-04" db="EMBL/GenBank/DDBJ databases">
        <title>Novel species of the genus Ideonella isolated from streams.</title>
        <authorList>
            <person name="Lu H."/>
        </authorList>
    </citation>
    <scope>NUCLEOTIDE SEQUENCE [LARGE SCALE GENOMIC DNA]</scope>
    <source>
        <strain evidence="7 8">BYS139W</strain>
    </source>
</reference>
<dbReference type="InterPro" id="IPR014284">
    <property type="entry name" value="RNA_pol_sigma-70_dom"/>
</dbReference>
<dbReference type="Proteomes" id="UP001368500">
    <property type="component" value="Unassembled WGS sequence"/>
</dbReference>
<evidence type="ECO:0000259" key="6">
    <source>
        <dbReference type="Pfam" id="PF08281"/>
    </source>
</evidence>
<evidence type="ECO:0000259" key="5">
    <source>
        <dbReference type="Pfam" id="PF04542"/>
    </source>
</evidence>
<dbReference type="Pfam" id="PF04542">
    <property type="entry name" value="Sigma70_r2"/>
    <property type="match status" value="1"/>
</dbReference>
<keyword evidence="8" id="KW-1185">Reference proteome</keyword>
<comment type="caution">
    <text evidence="7">The sequence shown here is derived from an EMBL/GenBank/DDBJ whole genome shotgun (WGS) entry which is preliminary data.</text>
</comment>
<dbReference type="PANTHER" id="PTHR43133:SF63">
    <property type="entry name" value="RNA POLYMERASE SIGMA FACTOR FECI-RELATED"/>
    <property type="match status" value="1"/>
</dbReference>
<protein>
    <submittedName>
        <fullName evidence="7">Sigma-70 family RNA polymerase sigma factor</fullName>
    </submittedName>
</protein>
<keyword evidence="4" id="KW-0804">Transcription</keyword>
<accession>A0ABU9BEG6</accession>
<proteinExistence type="inferred from homology"/>
<dbReference type="NCBIfam" id="TIGR02937">
    <property type="entry name" value="sigma70-ECF"/>
    <property type="match status" value="1"/>
</dbReference>
<dbReference type="PANTHER" id="PTHR43133">
    <property type="entry name" value="RNA POLYMERASE ECF-TYPE SIGMA FACTO"/>
    <property type="match status" value="1"/>
</dbReference>
<dbReference type="InterPro" id="IPR013325">
    <property type="entry name" value="RNA_pol_sigma_r2"/>
</dbReference>
<keyword evidence="3" id="KW-0731">Sigma factor</keyword>
<evidence type="ECO:0000313" key="7">
    <source>
        <dbReference type="EMBL" id="MEK8028314.1"/>
    </source>
</evidence>